<dbReference type="GO" id="GO:0005829">
    <property type="term" value="C:cytosol"/>
    <property type="evidence" value="ECO:0007669"/>
    <property type="project" value="TreeGrafter"/>
</dbReference>
<dbReference type="KEGG" id="aalt:CC77DRAFT_963373"/>
<dbReference type="PRINTS" id="PR00122">
    <property type="entry name" value="VACATPASE"/>
</dbReference>
<comment type="subcellular location">
    <subcellularLocation>
        <location evidence="1">Membrane</location>
        <topology evidence="1">Multi-pass membrane protein</topology>
    </subcellularLocation>
</comment>
<dbReference type="VEuPathDB" id="FungiDB:CC77DRAFT_963373"/>
<dbReference type="OMA" id="ESPYPMI"/>
<dbReference type="GO" id="GO:0006777">
    <property type="term" value="P:Mo-molybdopterin cofactor biosynthetic process"/>
    <property type="evidence" value="ECO:0007669"/>
    <property type="project" value="UniProtKB-KW"/>
</dbReference>
<dbReference type="STRING" id="5599.A0A177DJI4"/>
<evidence type="ECO:0000256" key="3">
    <source>
        <dbReference type="ARBA" id="ARBA00007296"/>
    </source>
</evidence>
<accession>A0A177DJI4</accession>
<dbReference type="CDD" id="cd00886">
    <property type="entry name" value="MogA_MoaB"/>
    <property type="match status" value="1"/>
</dbReference>
<comment type="function">
    <text evidence="13">Proton-conducting pore forming subunit of the V0 complex of vacuolar(H+)-ATPase (V-ATPase), a multisubunit enzyme composed of a peripheral complex (V1) that hydrolyzes ATP and a membrane integral complex (V0) that translocates protons. V-ATPase is responsible for acidifying and maintaining the pH of intracellular compartments.</text>
</comment>
<dbReference type="SUPFAM" id="SSF63882">
    <property type="entry name" value="MoeA N-terminal region -like"/>
    <property type="match status" value="1"/>
</dbReference>
<dbReference type="NCBIfam" id="NF045515">
    <property type="entry name" value="Glp_gephyrin"/>
    <property type="match status" value="1"/>
</dbReference>
<comment type="pathway">
    <text evidence="2">Cofactor biosynthesis; molybdopterin biosynthesis.</text>
</comment>
<dbReference type="InterPro" id="IPR005110">
    <property type="entry name" value="MoeA_linker/N"/>
</dbReference>
<evidence type="ECO:0000256" key="4">
    <source>
        <dbReference type="ARBA" id="ARBA00007589"/>
    </source>
</evidence>
<dbReference type="GO" id="GO:0033179">
    <property type="term" value="C:proton-transporting V-type ATPase, V0 domain"/>
    <property type="evidence" value="ECO:0007669"/>
    <property type="project" value="InterPro"/>
</dbReference>
<evidence type="ECO:0000256" key="2">
    <source>
        <dbReference type="ARBA" id="ARBA00005046"/>
    </source>
</evidence>
<comment type="similarity">
    <text evidence="5">In the C-terminal section; belongs to the MoeA family.</text>
</comment>
<evidence type="ECO:0000256" key="10">
    <source>
        <dbReference type="ARBA" id="ARBA00023065"/>
    </source>
</evidence>
<feature type="compositionally biased region" description="Low complexity" evidence="15">
    <location>
        <begin position="403"/>
        <end position="412"/>
    </location>
</feature>
<dbReference type="CDD" id="cd00887">
    <property type="entry name" value="MoeA"/>
    <property type="match status" value="1"/>
</dbReference>
<dbReference type="InterPro" id="IPR000245">
    <property type="entry name" value="ATPase_proteolipid_csu"/>
</dbReference>
<protein>
    <submittedName>
        <fullName evidence="18">Gephyrin</fullName>
    </submittedName>
</protein>
<comment type="similarity">
    <text evidence="3">Belongs to the V-ATPase proteolipid subunit family.</text>
</comment>
<feature type="transmembrane region" description="Helical" evidence="16">
    <location>
        <begin position="86"/>
        <end position="106"/>
    </location>
</feature>
<keyword evidence="8" id="KW-0375">Hydrogen ion transport</keyword>
<feature type="domain" description="MoaB/Mog" evidence="17">
    <location>
        <begin position="230"/>
        <end position="378"/>
    </location>
</feature>
<evidence type="ECO:0000256" key="7">
    <source>
        <dbReference type="ARBA" id="ARBA00022692"/>
    </source>
</evidence>
<keyword evidence="10" id="KW-0406">Ion transport</keyword>
<dbReference type="SUPFAM" id="SSF63867">
    <property type="entry name" value="MoeA C-terminal domain-like"/>
    <property type="match status" value="1"/>
</dbReference>
<evidence type="ECO:0000256" key="9">
    <source>
        <dbReference type="ARBA" id="ARBA00022989"/>
    </source>
</evidence>
<dbReference type="Gene3D" id="2.170.190.11">
    <property type="entry name" value="Molybdopterin biosynthesis moea protein, domain 3"/>
    <property type="match status" value="1"/>
</dbReference>
<dbReference type="AlphaFoldDB" id="A0A177DJI4"/>
<dbReference type="InterPro" id="IPR036688">
    <property type="entry name" value="MoeA_C_domain_IV_sf"/>
</dbReference>
<feature type="compositionally biased region" description="Basic residues" evidence="15">
    <location>
        <begin position="416"/>
        <end position="427"/>
    </location>
</feature>
<gene>
    <name evidence="18" type="ORF">CC77DRAFT_963373</name>
</gene>
<dbReference type="GeneID" id="29121258"/>
<feature type="transmembrane region" description="Helical" evidence="16">
    <location>
        <begin position="43"/>
        <end position="65"/>
    </location>
</feature>
<dbReference type="Pfam" id="PF00994">
    <property type="entry name" value="MoCF_biosynth"/>
    <property type="match status" value="2"/>
</dbReference>
<name>A0A177DJI4_ALTAL</name>
<feature type="transmembrane region" description="Helical" evidence="16">
    <location>
        <begin position="126"/>
        <end position="149"/>
    </location>
</feature>
<dbReference type="InterPro" id="IPR001453">
    <property type="entry name" value="MoaB/Mog_dom"/>
</dbReference>
<dbReference type="InterPro" id="IPR008284">
    <property type="entry name" value="MoCF_biosynth_CS"/>
</dbReference>
<dbReference type="Gene3D" id="3.90.105.10">
    <property type="entry name" value="Molybdopterin biosynthesis moea protein, domain 2"/>
    <property type="match status" value="1"/>
</dbReference>
<dbReference type="InterPro" id="IPR035921">
    <property type="entry name" value="F/V-ATP_Csub_sf"/>
</dbReference>
<keyword evidence="19" id="KW-1185">Reference proteome</keyword>
<evidence type="ECO:0000256" key="13">
    <source>
        <dbReference type="ARBA" id="ARBA00045519"/>
    </source>
</evidence>
<dbReference type="Gene3D" id="3.40.980.10">
    <property type="entry name" value="MoaB/Mog-like domain"/>
    <property type="match status" value="2"/>
</dbReference>
<evidence type="ECO:0000259" key="17">
    <source>
        <dbReference type="SMART" id="SM00852"/>
    </source>
</evidence>
<dbReference type="PANTHER" id="PTHR10192">
    <property type="entry name" value="MOLYBDOPTERIN BIOSYNTHESIS PROTEIN"/>
    <property type="match status" value="1"/>
</dbReference>
<dbReference type="GO" id="GO:0061599">
    <property type="term" value="F:molybdopterin molybdotransferase activity"/>
    <property type="evidence" value="ECO:0007669"/>
    <property type="project" value="TreeGrafter"/>
</dbReference>
<dbReference type="RefSeq" id="XP_018385525.1">
    <property type="nucleotide sequence ID" value="XM_018535664.1"/>
</dbReference>
<feature type="region of interest" description="Disordered" evidence="15">
    <location>
        <begin position="400"/>
        <end position="458"/>
    </location>
</feature>
<evidence type="ECO:0000256" key="16">
    <source>
        <dbReference type="SAM" id="Phobius"/>
    </source>
</evidence>
<evidence type="ECO:0000313" key="18">
    <source>
        <dbReference type="EMBL" id="OAG20104.1"/>
    </source>
</evidence>
<comment type="similarity">
    <text evidence="4">In the N-terminal section; belongs to the MoaB/Mog family.</text>
</comment>
<dbReference type="InterPro" id="IPR038987">
    <property type="entry name" value="MoeA-like"/>
</dbReference>
<sequence length="892" mass="94476">MSLTYGTGGATAALGVVGLYMLFNNEGEAFNVGAFLESISPYTFASVGIALCIGLSVVGSAWGIWTTGVSIVGGGVKAPRIRTKNLISIIFCEVVAIYGVIMAIIFSSKMNQLSDPELLYSGSNYFTGYALFWAGITVGMCNLICGVCVGINGSSAALADAADPAMFVKILTIEIFAAILGLFGLIIGLLMQSNAKDFHEYRQWHVRTTPPVLNLTSIKMATTNPKLKSAVLVVSETASQDPSTDKCIPVLKKVFGDLGNDQWHVSETEIVPDNALAIQKTIRTWTDGPDPINLIVTSGGTGFATKDVTPEAVTPLIDRHAPGLIHGMLTTSYAVTPFALMARPVAGLRKKTLILTLPGSPKGAKENLEAVLKLLPHACIQAAGAESRPLHAGGVEKLEKDAGVSSAGTTTGTGCGHHHHGHSHGHGGHAGPRAHTNPEERPQSNDPSAGPTRRYRSSPYPMLAVDNALKLIAEQTPAPVVERVPVDMRLSGSVLAEDVKATESVPAFRASIVDGYAVKIPSTGKFEKGVYPVTIVSHAQAGEVKELREGEIARITTGAPLPPGADSVVMVEDTVLKSLTDDGKEEKEIEILTDEIKPNENVREVGSDVKEGETILKKGEGVTVVGGEFGLLASVGTKEVSVYKKPVVGVLSTGDEIIPHNREGSLRLGEVRDTNRPTLITAARSHRFEVIDLGIVSDKPGSLEQTLRDAMRKCDVIITSGGVSMGELDLLKPTIERSLGGTIHFGRVNMKPGKPTTFATVPVKDNSGNPVTKSVFSLPGNPASAVVCFHLFVLPALHQQAGIKPLGLPRIKVILDEDVKMDKGRPEYHRALVVTKEDGLLYASSTGGQRSSRIGSFRGANALLAMPQGEGSLKKGEKVEALLMGKLGEVER</sequence>
<dbReference type="SUPFAM" id="SSF53218">
    <property type="entry name" value="Molybdenum cofactor biosynthesis proteins"/>
    <property type="match status" value="2"/>
</dbReference>
<dbReference type="InterPro" id="IPR005111">
    <property type="entry name" value="MoeA_C_domain_IV"/>
</dbReference>
<dbReference type="SUPFAM" id="SSF81333">
    <property type="entry name" value="F1F0 ATP synthase subunit C"/>
    <property type="match status" value="2"/>
</dbReference>
<dbReference type="FunFam" id="2.170.190.11:FF:000002">
    <property type="entry name" value="Molybdopterin molybdenumtransferase"/>
    <property type="match status" value="1"/>
</dbReference>
<evidence type="ECO:0000256" key="15">
    <source>
        <dbReference type="SAM" id="MobiDB-lite"/>
    </source>
</evidence>
<dbReference type="SMART" id="SM00852">
    <property type="entry name" value="MoCF_biosynth"/>
    <property type="match status" value="2"/>
</dbReference>
<feature type="transmembrane region" description="Helical" evidence="16">
    <location>
        <begin position="170"/>
        <end position="191"/>
    </location>
</feature>
<dbReference type="Pfam" id="PF03453">
    <property type="entry name" value="MoeA_N"/>
    <property type="match status" value="1"/>
</dbReference>
<dbReference type="Proteomes" id="UP000077248">
    <property type="component" value="Unassembled WGS sequence"/>
</dbReference>
<keyword evidence="7 16" id="KW-0812">Transmembrane</keyword>
<comment type="subunit">
    <text evidence="14">V-ATPase is a heteromultimeric enzyme composed of a peripheral catalytic V1 complex (components A to H) attached to an integral membrane V0 proton pore complex (components: a, c, c', c'', d, e, f and VOA1). The decameric c-ring forms the proton-conducting pore, and is composed of eight proteolipid subunits c, one subunit c' and one subunit c''.</text>
</comment>
<evidence type="ECO:0000256" key="11">
    <source>
        <dbReference type="ARBA" id="ARBA00023136"/>
    </source>
</evidence>
<keyword evidence="9 16" id="KW-1133">Transmembrane helix</keyword>
<reference evidence="18 19" key="1">
    <citation type="submission" date="2016-05" db="EMBL/GenBank/DDBJ databases">
        <title>Comparative analysis of secretome profiles of manganese(II)-oxidizing ascomycete fungi.</title>
        <authorList>
            <consortium name="DOE Joint Genome Institute"/>
            <person name="Zeiner C.A."/>
            <person name="Purvine S.O."/>
            <person name="Zink E.M."/>
            <person name="Wu S."/>
            <person name="Pasa-Tolic L."/>
            <person name="Chaput D.L."/>
            <person name="Haridas S."/>
            <person name="Grigoriev I.V."/>
            <person name="Santelli C.M."/>
            <person name="Hansel C.M."/>
        </authorList>
    </citation>
    <scope>NUCLEOTIDE SEQUENCE [LARGE SCALE GENOMIC DNA]</scope>
    <source>
        <strain evidence="18 19">SRC1lrK2f</strain>
    </source>
</reference>
<evidence type="ECO:0000256" key="5">
    <source>
        <dbReference type="ARBA" id="ARBA00008339"/>
    </source>
</evidence>
<organism evidence="18 19">
    <name type="scientific">Alternaria alternata</name>
    <name type="common">Alternaria rot fungus</name>
    <name type="synonym">Torula alternata</name>
    <dbReference type="NCBI Taxonomy" id="5599"/>
    <lineage>
        <taxon>Eukaryota</taxon>
        <taxon>Fungi</taxon>
        <taxon>Dikarya</taxon>
        <taxon>Ascomycota</taxon>
        <taxon>Pezizomycotina</taxon>
        <taxon>Dothideomycetes</taxon>
        <taxon>Pleosporomycetidae</taxon>
        <taxon>Pleosporales</taxon>
        <taxon>Pleosporineae</taxon>
        <taxon>Pleosporaceae</taxon>
        <taxon>Alternaria</taxon>
        <taxon>Alternaria sect. Alternaria</taxon>
        <taxon>Alternaria alternata complex</taxon>
    </lineage>
</organism>
<dbReference type="InterPro" id="IPR002379">
    <property type="entry name" value="ATPase_proteolipid_c-like_dom"/>
</dbReference>
<dbReference type="FunFam" id="1.20.120.610:FF:000002">
    <property type="entry name" value="V-type proton ATPase proteolipid subunit"/>
    <property type="match status" value="1"/>
</dbReference>
<dbReference type="EMBL" id="KV441479">
    <property type="protein sequence ID" value="OAG20104.1"/>
    <property type="molecule type" value="Genomic_DNA"/>
</dbReference>
<keyword evidence="6" id="KW-0813">Transport</keyword>
<evidence type="ECO:0000256" key="12">
    <source>
        <dbReference type="ARBA" id="ARBA00023150"/>
    </source>
</evidence>
<evidence type="ECO:0000256" key="6">
    <source>
        <dbReference type="ARBA" id="ARBA00022448"/>
    </source>
</evidence>
<dbReference type="Pfam" id="PF00137">
    <property type="entry name" value="ATP-synt_C"/>
    <property type="match status" value="2"/>
</dbReference>
<dbReference type="UniPathway" id="UPA00344"/>
<keyword evidence="11 16" id="KW-0472">Membrane</keyword>
<feature type="domain" description="MoaB/Mog" evidence="17">
    <location>
        <begin position="649"/>
        <end position="799"/>
    </location>
</feature>
<evidence type="ECO:0000256" key="8">
    <source>
        <dbReference type="ARBA" id="ARBA00022781"/>
    </source>
</evidence>
<dbReference type="CDD" id="cd18177">
    <property type="entry name" value="ATP-synt_Vo_c_ATP6F_rpt1"/>
    <property type="match status" value="1"/>
</dbReference>
<dbReference type="Gene3D" id="2.40.340.10">
    <property type="entry name" value="MoeA, C-terminal, domain IV"/>
    <property type="match status" value="1"/>
</dbReference>
<dbReference type="InterPro" id="IPR036135">
    <property type="entry name" value="MoeA_linker/N_sf"/>
</dbReference>
<dbReference type="NCBIfam" id="TIGR00177">
    <property type="entry name" value="molyb_syn"/>
    <property type="match status" value="2"/>
</dbReference>
<dbReference type="InterPro" id="IPR036425">
    <property type="entry name" value="MoaB/Mog-like_dom_sf"/>
</dbReference>
<proteinExistence type="inferred from homology"/>
<dbReference type="Gene3D" id="1.20.120.610">
    <property type="entry name" value="lithium bound rotor ring of v- atpase"/>
    <property type="match status" value="1"/>
</dbReference>
<feature type="transmembrane region" description="Helical" evidence="16">
    <location>
        <begin position="5"/>
        <end position="23"/>
    </location>
</feature>
<dbReference type="FunFam" id="3.40.980.10:FF:000011">
    <property type="entry name" value="Molybdopterin molybdenumtransferase"/>
    <property type="match status" value="1"/>
</dbReference>
<dbReference type="GO" id="GO:0005774">
    <property type="term" value="C:vacuolar membrane"/>
    <property type="evidence" value="ECO:0007669"/>
    <property type="project" value="UniProtKB-ARBA"/>
</dbReference>
<dbReference type="Pfam" id="PF03454">
    <property type="entry name" value="MoeA_C"/>
    <property type="match status" value="1"/>
</dbReference>
<dbReference type="PROSITE" id="PS01079">
    <property type="entry name" value="MOCF_BIOSYNTHESIS_2"/>
    <property type="match status" value="1"/>
</dbReference>
<dbReference type="PANTHER" id="PTHR10192:SF5">
    <property type="entry name" value="GEPHYRIN"/>
    <property type="match status" value="1"/>
</dbReference>
<evidence type="ECO:0000313" key="19">
    <source>
        <dbReference type="Proteomes" id="UP000077248"/>
    </source>
</evidence>
<evidence type="ECO:0000256" key="1">
    <source>
        <dbReference type="ARBA" id="ARBA00004141"/>
    </source>
</evidence>
<evidence type="ECO:0000256" key="14">
    <source>
        <dbReference type="ARBA" id="ARBA00046480"/>
    </source>
</evidence>
<keyword evidence="12" id="KW-0501">Molybdenum cofactor biosynthesis</keyword>
<dbReference type="GO" id="GO:0046961">
    <property type="term" value="F:proton-transporting ATPase activity, rotational mechanism"/>
    <property type="evidence" value="ECO:0007669"/>
    <property type="project" value="InterPro"/>
</dbReference>
<dbReference type="CDD" id="cd18178">
    <property type="entry name" value="ATP-synt_Vo_c_ATP6F_rpt2"/>
    <property type="match status" value="1"/>
</dbReference>